<dbReference type="Pfam" id="PF01370">
    <property type="entry name" value="Epimerase"/>
    <property type="match status" value="1"/>
</dbReference>
<comment type="caution">
    <text evidence="7">The sequence shown here is derived from an EMBL/GenBank/DDBJ whole genome shotgun (WGS) entry which is preliminary data.</text>
</comment>
<gene>
    <name evidence="7" type="ORF">ACFPBZ_26560</name>
</gene>
<name>A0ABV9YSD3_9PSEU</name>
<dbReference type="RefSeq" id="WP_378039124.1">
    <property type="nucleotide sequence ID" value="NZ_JBHSIV010000046.1"/>
</dbReference>
<comment type="similarity">
    <text evidence="2">Belongs to the NAD(P)-dependent epimerase/dehydratase family.</text>
</comment>
<evidence type="ECO:0000259" key="6">
    <source>
        <dbReference type="Pfam" id="PF01370"/>
    </source>
</evidence>
<dbReference type="SUPFAM" id="SSF51735">
    <property type="entry name" value="NAD(P)-binding Rossmann-fold domains"/>
    <property type="match status" value="1"/>
</dbReference>
<reference evidence="8" key="1">
    <citation type="journal article" date="2019" name="Int. J. Syst. Evol. Microbiol.">
        <title>The Global Catalogue of Microorganisms (GCM) 10K type strain sequencing project: providing services to taxonomists for standard genome sequencing and annotation.</title>
        <authorList>
            <consortium name="The Broad Institute Genomics Platform"/>
            <consortium name="The Broad Institute Genome Sequencing Center for Infectious Disease"/>
            <person name="Wu L."/>
            <person name="Ma J."/>
        </authorList>
    </citation>
    <scope>NUCLEOTIDE SEQUENCE [LARGE SCALE GENOMIC DNA]</scope>
    <source>
        <strain evidence="8">CGMCC 4.7093</strain>
    </source>
</reference>
<dbReference type="Proteomes" id="UP001595947">
    <property type="component" value="Unassembled WGS sequence"/>
</dbReference>
<keyword evidence="8" id="KW-1185">Reference proteome</keyword>
<evidence type="ECO:0000256" key="2">
    <source>
        <dbReference type="ARBA" id="ARBA00007637"/>
    </source>
</evidence>
<protein>
    <recommendedName>
        <fullName evidence="3">UDP-glucose 4-epimerase</fullName>
    </recommendedName>
    <alternativeName>
        <fullName evidence="5">Galactowaldenase</fullName>
    </alternativeName>
    <alternativeName>
        <fullName evidence="4">UDP-galactose 4-epimerase</fullName>
    </alternativeName>
</protein>
<dbReference type="Gene3D" id="3.40.50.720">
    <property type="entry name" value="NAD(P)-binding Rossmann-like Domain"/>
    <property type="match status" value="1"/>
</dbReference>
<dbReference type="PANTHER" id="PTHR43725:SF53">
    <property type="entry name" value="UDP-ARABINOSE 4-EPIMERASE 1"/>
    <property type="match status" value="1"/>
</dbReference>
<sequence length="307" mass="31605">MRVVVTGAGGFVGSVVARAFAAAGHEVVGFARSASRVPAGVEAFVGDVLDEAAVAAVVGGADLVCHLAARVRVRESRTDPLGYWRTNLGGTRSVLAALPAHARLVLASTCAVHAVSDDPIDEDAPLAPANPYAASKLAAELLARDVALAGGPGVVCLRAFNVAGPGDRDMSRVVPALLANVSDGTSQTSDVRDPPRSFTVNGDGSAVRDYLHVADLADAVLAAATVAEPGTWRAFTVGSGRGTSVAELIATVERVTGRPVDVRYGPAADEPARLVADPSRARDELGWEPRRSDPGRIVAEAWQAVRP</sequence>
<dbReference type="EMBL" id="JBHSIV010000046">
    <property type="protein sequence ID" value="MFC5065805.1"/>
    <property type="molecule type" value="Genomic_DNA"/>
</dbReference>
<dbReference type="PANTHER" id="PTHR43725">
    <property type="entry name" value="UDP-GLUCOSE 4-EPIMERASE"/>
    <property type="match status" value="1"/>
</dbReference>
<dbReference type="InterPro" id="IPR036291">
    <property type="entry name" value="NAD(P)-bd_dom_sf"/>
</dbReference>
<feature type="domain" description="NAD-dependent epimerase/dehydratase" evidence="6">
    <location>
        <begin position="3"/>
        <end position="228"/>
    </location>
</feature>
<evidence type="ECO:0000313" key="7">
    <source>
        <dbReference type="EMBL" id="MFC5065805.1"/>
    </source>
</evidence>
<dbReference type="InterPro" id="IPR001509">
    <property type="entry name" value="Epimerase_deHydtase"/>
</dbReference>
<proteinExistence type="inferred from homology"/>
<comment type="pathway">
    <text evidence="1">Carbohydrate metabolism; galactose metabolism.</text>
</comment>
<accession>A0ABV9YSD3</accession>
<evidence type="ECO:0000256" key="1">
    <source>
        <dbReference type="ARBA" id="ARBA00004947"/>
    </source>
</evidence>
<evidence type="ECO:0000256" key="3">
    <source>
        <dbReference type="ARBA" id="ARBA00018569"/>
    </source>
</evidence>
<organism evidence="7 8">
    <name type="scientific">Actinomycetospora atypica</name>
    <dbReference type="NCBI Taxonomy" id="1290095"/>
    <lineage>
        <taxon>Bacteria</taxon>
        <taxon>Bacillati</taxon>
        <taxon>Actinomycetota</taxon>
        <taxon>Actinomycetes</taxon>
        <taxon>Pseudonocardiales</taxon>
        <taxon>Pseudonocardiaceae</taxon>
        <taxon>Actinomycetospora</taxon>
    </lineage>
</organism>
<evidence type="ECO:0000256" key="5">
    <source>
        <dbReference type="ARBA" id="ARBA00033067"/>
    </source>
</evidence>
<evidence type="ECO:0000256" key="4">
    <source>
        <dbReference type="ARBA" id="ARBA00031367"/>
    </source>
</evidence>
<evidence type="ECO:0000313" key="8">
    <source>
        <dbReference type="Proteomes" id="UP001595947"/>
    </source>
</evidence>